<protein>
    <submittedName>
        <fullName evidence="1">Uncharacterized protein</fullName>
    </submittedName>
</protein>
<evidence type="ECO:0000313" key="1">
    <source>
        <dbReference type="EMBL" id="RBA38293.1"/>
    </source>
</evidence>
<evidence type="ECO:0000313" key="2">
    <source>
        <dbReference type="Proteomes" id="UP000252187"/>
    </source>
</evidence>
<sequence length="444" mass="47314">MQHCPSRISASVPPYAVALAGRTVSAGKLVIYAGAGISLSQPTSLPTGATLAAAIHMQLKSAFPILATVDSWDLVAVADAVAALPGGQEALRQTSARSANFKTAKPGYGHRVLAHLMLEGAIDVLTTNWDNCIERGAGDEWLPTVTNDNDLANVDPPWVLKVHGCASKPDSLLVTSGHLDDPPTWVQEQTHARLGSAVVVFIGIGDVAGYVKQRIKEAVHEVGVENIRVVAPDIETRWEDSQWKSVAPTLHDDHRIPVTADLFMEQLAAAYVTGRLSEHSVTLSSDEVLSGDLEAAKMGLFESDSLTVLQWARAVDINPRVGEPVLKSSELGKVMIALGHLAGDSARLNHNHIFHTAQGPIEVLIATQTVPQRRLVEAAESRLHDHANRGEPLPQFVVAGGVGPIPQPESLPESILSEADDLDIVDGPLALVPKVRHADEVIAS</sequence>
<dbReference type="Pfam" id="PF13289">
    <property type="entry name" value="SIR2_2"/>
    <property type="match status" value="1"/>
</dbReference>
<dbReference type="Gene3D" id="3.40.50.1220">
    <property type="entry name" value="TPP-binding domain"/>
    <property type="match status" value="1"/>
</dbReference>
<organism evidence="1 2">
    <name type="scientific">Dietzia maris</name>
    <dbReference type="NCBI Taxonomy" id="37915"/>
    <lineage>
        <taxon>Bacteria</taxon>
        <taxon>Bacillati</taxon>
        <taxon>Actinomycetota</taxon>
        <taxon>Actinomycetes</taxon>
        <taxon>Mycobacteriales</taxon>
        <taxon>Dietziaceae</taxon>
        <taxon>Dietzia</taxon>
    </lineage>
</organism>
<gene>
    <name evidence="1" type="ORF">DQ226_04950</name>
</gene>
<accession>A0A365PCL3</accession>
<dbReference type="AlphaFoldDB" id="A0A365PCL3"/>
<name>A0A365PCL3_9ACTN</name>
<dbReference type="EMBL" id="QNTT01000009">
    <property type="protein sequence ID" value="RBA38293.1"/>
    <property type="molecule type" value="Genomic_DNA"/>
</dbReference>
<comment type="caution">
    <text evidence="1">The sequence shown here is derived from an EMBL/GenBank/DDBJ whole genome shotgun (WGS) entry which is preliminary data.</text>
</comment>
<reference evidence="1 2" key="1">
    <citation type="submission" date="2018-06" db="EMBL/GenBank/DDBJ databases">
        <title>Whole genome sequencing of four bacterial strains from South Shetland trench revealing bio-synthetic gene clusters.</title>
        <authorList>
            <person name="Abdel-Mageed W.M."/>
            <person name="Lehri B."/>
            <person name="Jarmusch S.A."/>
            <person name="Miranda K."/>
            <person name="Goodfellow M."/>
            <person name="Jaspars M."/>
            <person name="Karlyshev A.V."/>
        </authorList>
    </citation>
    <scope>NUCLEOTIDE SEQUENCE [LARGE SCALE GENOMIC DNA]</scope>
    <source>
        <strain evidence="1 2">SST1</strain>
    </source>
</reference>
<dbReference type="Proteomes" id="UP000252187">
    <property type="component" value="Unassembled WGS sequence"/>
</dbReference>
<proteinExistence type="predicted"/>
<dbReference type="SUPFAM" id="SSF52467">
    <property type="entry name" value="DHS-like NAD/FAD-binding domain"/>
    <property type="match status" value="1"/>
</dbReference>
<dbReference type="InterPro" id="IPR029035">
    <property type="entry name" value="DHS-like_NAD/FAD-binding_dom"/>
</dbReference>